<keyword evidence="4" id="KW-0731">Sigma factor</keyword>
<dbReference type="Pfam" id="PF04542">
    <property type="entry name" value="Sigma70_r2"/>
    <property type="match status" value="1"/>
</dbReference>
<dbReference type="InterPro" id="IPR013249">
    <property type="entry name" value="RNA_pol_sigma70_r4_t2"/>
</dbReference>
<dbReference type="EMBL" id="PEBW01000006">
    <property type="protein sequence ID" value="PTQ51267.1"/>
    <property type="molecule type" value="Genomic_DNA"/>
</dbReference>
<dbReference type="InterPro" id="IPR036388">
    <property type="entry name" value="WH-like_DNA-bd_sf"/>
</dbReference>
<accession>A0A2T5G506</accession>
<evidence type="ECO:0000256" key="2">
    <source>
        <dbReference type="ARBA" id="ARBA00021245"/>
    </source>
</evidence>
<evidence type="ECO:0000256" key="8">
    <source>
        <dbReference type="SAM" id="MobiDB-lite"/>
    </source>
</evidence>
<dbReference type="InterPro" id="IPR014218">
    <property type="entry name" value="RNA_pol_sigma-H"/>
</dbReference>
<dbReference type="InterPro" id="IPR013325">
    <property type="entry name" value="RNA_pol_sigma_r2"/>
</dbReference>
<comment type="function">
    <text evidence="7">Sigma factors are initiation factors that promote the attachment of RNA polymerase to specific initiation sites and are then released. Sigma-S contributes to the protection against external stress, thus playing a role in cellular fitness and survival.</text>
</comment>
<dbReference type="Gene3D" id="1.10.10.10">
    <property type="entry name" value="Winged helix-like DNA-binding domain superfamily/Winged helix DNA-binding domain"/>
    <property type="match status" value="1"/>
</dbReference>
<keyword evidence="6" id="KW-0804">Transcription</keyword>
<evidence type="ECO:0000256" key="6">
    <source>
        <dbReference type="ARBA" id="ARBA00023163"/>
    </source>
</evidence>
<dbReference type="InterPro" id="IPR016371">
    <property type="entry name" value="RNA_pol_sigma-H_factor"/>
</dbReference>
<dbReference type="InterPro" id="IPR007627">
    <property type="entry name" value="RNA_pol_sigma70_r2"/>
</dbReference>
<organism evidence="10 11">
    <name type="scientific">Brockia lithotrophica</name>
    <dbReference type="NCBI Taxonomy" id="933949"/>
    <lineage>
        <taxon>Bacteria</taxon>
        <taxon>Bacillati</taxon>
        <taxon>Bacillota</taxon>
        <taxon>Bacilli</taxon>
        <taxon>Bacillales</taxon>
        <taxon>Bacillales Family X. Incertae Sedis</taxon>
        <taxon>Brockia</taxon>
    </lineage>
</organism>
<dbReference type="PANTHER" id="PTHR30385">
    <property type="entry name" value="SIGMA FACTOR F FLAGELLAR"/>
    <property type="match status" value="1"/>
</dbReference>
<evidence type="ECO:0000256" key="5">
    <source>
        <dbReference type="ARBA" id="ARBA00023125"/>
    </source>
</evidence>
<evidence type="ECO:0000256" key="3">
    <source>
        <dbReference type="ARBA" id="ARBA00023015"/>
    </source>
</evidence>
<dbReference type="NCBIfam" id="TIGR02937">
    <property type="entry name" value="sigma70-ECF"/>
    <property type="match status" value="1"/>
</dbReference>
<evidence type="ECO:0000256" key="1">
    <source>
        <dbReference type="ARBA" id="ARBA00007788"/>
    </source>
</evidence>
<evidence type="ECO:0000313" key="10">
    <source>
        <dbReference type="EMBL" id="PTQ51267.1"/>
    </source>
</evidence>
<name>A0A2T5G506_9BACL</name>
<evidence type="ECO:0000256" key="4">
    <source>
        <dbReference type="ARBA" id="ARBA00023082"/>
    </source>
</evidence>
<protein>
    <recommendedName>
        <fullName evidence="2">RNA polymerase sigma factor SigS</fullName>
    </recommendedName>
</protein>
<dbReference type="SMART" id="SM00421">
    <property type="entry name" value="HTH_LUXR"/>
    <property type="match status" value="1"/>
</dbReference>
<dbReference type="GO" id="GO:0006352">
    <property type="term" value="P:DNA-templated transcription initiation"/>
    <property type="evidence" value="ECO:0007669"/>
    <property type="project" value="InterPro"/>
</dbReference>
<dbReference type="PANTHER" id="PTHR30385:SF1">
    <property type="entry name" value="RNA POLYMERASE SIGMA-H FACTOR"/>
    <property type="match status" value="1"/>
</dbReference>
<dbReference type="Gene3D" id="1.10.1740.10">
    <property type="match status" value="1"/>
</dbReference>
<comment type="caution">
    <text evidence="10">The sequence shown here is derived from an EMBL/GenBank/DDBJ whole genome shotgun (WGS) entry which is preliminary data.</text>
</comment>
<dbReference type="SUPFAM" id="SSF46894">
    <property type="entry name" value="C-terminal effector domain of the bipartite response regulators"/>
    <property type="match status" value="1"/>
</dbReference>
<evidence type="ECO:0000313" key="11">
    <source>
        <dbReference type="Proteomes" id="UP000244016"/>
    </source>
</evidence>
<dbReference type="Pfam" id="PF08281">
    <property type="entry name" value="Sigma70_r4_2"/>
    <property type="match status" value="1"/>
</dbReference>
<dbReference type="InterPro" id="IPR016032">
    <property type="entry name" value="Sig_transdc_resp-reg_C-effctor"/>
</dbReference>
<gene>
    <name evidence="10" type="ORF">BLITH_0093</name>
</gene>
<dbReference type="Proteomes" id="UP000244016">
    <property type="component" value="Unassembled WGS sequence"/>
</dbReference>
<sequence>MAFEVRASSPGDVSPGPLREHTPSPSPENTDARSFLEHRSDEELVRLVQLGRGEALDVLLDRYRTLVRAKARSYFLVGADREDIVQEGMIGFFKAIRDFRDDRPSSFRAFAEMCVTRQMITAVKTATRQKHIPLNSYVSLDKPIYEDEFSERTLLDVLGDEVEADPLVHLVREEERRELGEKLREILSDFEKNVLLLYLDGNSYQEIAERLGRHVKAVDNALQRIKRKLERLLKTSPEERGR</sequence>
<feature type="region of interest" description="Disordered" evidence="8">
    <location>
        <begin position="1"/>
        <end position="32"/>
    </location>
</feature>
<evidence type="ECO:0000259" key="9">
    <source>
        <dbReference type="SMART" id="SM00421"/>
    </source>
</evidence>
<dbReference type="InterPro" id="IPR000792">
    <property type="entry name" value="Tscrpt_reg_LuxR_C"/>
</dbReference>
<dbReference type="InterPro" id="IPR014284">
    <property type="entry name" value="RNA_pol_sigma-70_dom"/>
</dbReference>
<keyword evidence="5" id="KW-0238">DNA-binding</keyword>
<dbReference type="NCBIfam" id="NF006145">
    <property type="entry name" value="PRK08295.1-2"/>
    <property type="match status" value="1"/>
</dbReference>
<dbReference type="GO" id="GO:0003677">
    <property type="term" value="F:DNA binding"/>
    <property type="evidence" value="ECO:0007669"/>
    <property type="project" value="UniProtKB-KW"/>
</dbReference>
<dbReference type="PIRSF" id="PIRSF002939">
    <property type="entry name" value="RNA_polymerase_sigma-H_factor"/>
    <property type="match status" value="1"/>
</dbReference>
<comment type="similarity">
    <text evidence="1">Belongs to the sigma-70 factor family.</text>
</comment>
<evidence type="ECO:0000256" key="7">
    <source>
        <dbReference type="ARBA" id="ARBA00024701"/>
    </source>
</evidence>
<feature type="domain" description="HTH luxR-type" evidence="9">
    <location>
        <begin position="184"/>
        <end position="233"/>
    </location>
</feature>
<dbReference type="SUPFAM" id="SSF88946">
    <property type="entry name" value="Sigma2 domain of RNA polymerase sigma factors"/>
    <property type="match status" value="1"/>
</dbReference>
<dbReference type="NCBIfam" id="TIGR02859">
    <property type="entry name" value="spore_sigH"/>
    <property type="match status" value="1"/>
</dbReference>
<dbReference type="NCBIfam" id="NF006148">
    <property type="entry name" value="PRK08295.1-5"/>
    <property type="match status" value="1"/>
</dbReference>
<dbReference type="AlphaFoldDB" id="A0A2T5G506"/>
<dbReference type="NCBIfam" id="NF006147">
    <property type="entry name" value="PRK08295.1-4"/>
    <property type="match status" value="1"/>
</dbReference>
<proteinExistence type="inferred from homology"/>
<dbReference type="GO" id="GO:0016987">
    <property type="term" value="F:sigma factor activity"/>
    <property type="evidence" value="ECO:0007669"/>
    <property type="project" value="UniProtKB-KW"/>
</dbReference>
<keyword evidence="3" id="KW-0805">Transcription regulation</keyword>
<reference evidence="10 11" key="1">
    <citation type="submission" date="2017-08" db="EMBL/GenBank/DDBJ databases">
        <title>Burning lignite coal seam in the remote Altai Mountains harbors a hydrogen-driven thermophilic microbial community.</title>
        <authorList>
            <person name="Kadnikov V.V."/>
            <person name="Mardanov A.V."/>
            <person name="Ivasenko D."/>
            <person name="Beletsky A.V."/>
            <person name="Karnachuk O.V."/>
            <person name="Ravin N.V."/>
        </authorList>
    </citation>
    <scope>NUCLEOTIDE SEQUENCE [LARGE SCALE GENOMIC DNA]</scope>
    <source>
        <strain evidence="10">AL31</strain>
    </source>
</reference>